<comment type="caution">
    <text evidence="2">The sequence shown here is derived from an EMBL/GenBank/DDBJ whole genome shotgun (WGS) entry which is preliminary data.</text>
</comment>
<proteinExistence type="predicted"/>
<keyword evidence="3" id="KW-1185">Reference proteome</keyword>
<reference evidence="2 3" key="1">
    <citation type="submission" date="2019-06" db="EMBL/GenBank/DDBJ databases">
        <title>Genome sequence of Litorilinea aerophila BAA-2444.</title>
        <authorList>
            <person name="Maclea K.S."/>
            <person name="Maurais E.G."/>
            <person name="Iannazzi L.C."/>
        </authorList>
    </citation>
    <scope>NUCLEOTIDE SEQUENCE [LARGE SCALE GENOMIC DNA]</scope>
    <source>
        <strain evidence="2 3">ATCC BAA-2444</strain>
    </source>
</reference>
<dbReference type="EMBL" id="VIGC01000032">
    <property type="protein sequence ID" value="TQE93838.1"/>
    <property type="molecule type" value="Genomic_DNA"/>
</dbReference>
<organism evidence="2 3">
    <name type="scientific">Litorilinea aerophila</name>
    <dbReference type="NCBI Taxonomy" id="1204385"/>
    <lineage>
        <taxon>Bacteria</taxon>
        <taxon>Bacillati</taxon>
        <taxon>Chloroflexota</taxon>
        <taxon>Caldilineae</taxon>
        <taxon>Caldilineales</taxon>
        <taxon>Caldilineaceae</taxon>
        <taxon>Litorilinea</taxon>
    </lineage>
</organism>
<accession>A0A540VAP8</accession>
<sequence length="477" mass="52751">MESQNSESVCQLLNFDITIRGSAAPYSVTASYRQRTAEGAFALDLTQEAWQEQCRRLGQVDEAPGTAFIRHVGSQIFQDLFRDQVRDLWIRARSDLETGQAEGVRLRLALYPPAVAALPWESLYDPDRNMAFGASGRTPLVRVENLFQHVGPSREIQASLPLHLLLAAPEDPTGLMAAQAEIQLVRQMAERLGPAQMQVTTLEGRFGILELHQALQTHRPDILYVASHGEPDGILLWQQDVPHLATSESLRVTLERATSVKLVFLNACLAGQGSAQARFTSVGSQLLQAGVPAVIAMQYPIPDEVAVDFARHLFDELLNGPCPGAIDMAVAGARSTLYMLAPHTFSYGTPILWLNAEDGRILRLPRGSVGSASTARPSMARPHPAPVHLDLSQEEAWLAELVAGLDLTRLPGQLRFIARSWEESVEECRSLLYQLRHLEQQGDEPRYAAKVSQYRAHQQRMERLRSSLEDAIRGHGG</sequence>
<dbReference type="AlphaFoldDB" id="A0A540VAP8"/>
<protein>
    <submittedName>
        <fullName evidence="2">CHAT domain-containing protein</fullName>
    </submittedName>
</protein>
<gene>
    <name evidence="2" type="ORF">FKZ61_19635</name>
</gene>
<dbReference type="InParanoid" id="A0A540VAP8"/>
<feature type="domain" description="CHAT" evidence="1">
    <location>
        <begin position="75"/>
        <end position="342"/>
    </location>
</feature>
<name>A0A540VAP8_9CHLR</name>
<evidence type="ECO:0000313" key="3">
    <source>
        <dbReference type="Proteomes" id="UP000317371"/>
    </source>
</evidence>
<dbReference type="InterPro" id="IPR024983">
    <property type="entry name" value="CHAT_dom"/>
</dbReference>
<dbReference type="OrthoDB" id="134565at2"/>
<dbReference type="Pfam" id="PF12770">
    <property type="entry name" value="CHAT"/>
    <property type="match status" value="1"/>
</dbReference>
<dbReference type="Proteomes" id="UP000317371">
    <property type="component" value="Unassembled WGS sequence"/>
</dbReference>
<evidence type="ECO:0000259" key="1">
    <source>
        <dbReference type="Pfam" id="PF12770"/>
    </source>
</evidence>
<evidence type="ECO:0000313" key="2">
    <source>
        <dbReference type="EMBL" id="TQE93838.1"/>
    </source>
</evidence>